<evidence type="ECO:0000313" key="1">
    <source>
        <dbReference type="EMBL" id="KKQ23125.1"/>
    </source>
</evidence>
<dbReference type="EMBL" id="LBSR01000004">
    <property type="protein sequence ID" value="KKQ23125.1"/>
    <property type="molecule type" value="Genomic_DNA"/>
</dbReference>
<evidence type="ECO:0008006" key="3">
    <source>
        <dbReference type="Google" id="ProtNLM"/>
    </source>
</evidence>
<dbReference type="AlphaFoldDB" id="A0A0G0GAQ7"/>
<accession>A0A0G0GAQ7</accession>
<protein>
    <recommendedName>
        <fullName evidence="3">3D domain-containing protein</fullName>
    </recommendedName>
</protein>
<gene>
    <name evidence="1" type="ORF">US36_C0004G0026</name>
</gene>
<comment type="caution">
    <text evidence="1">The sequence shown here is derived from an EMBL/GenBank/DDBJ whole genome shotgun (WGS) entry which is preliminary data.</text>
</comment>
<sequence>MKKYNKYAAGLLIIMGANLFQPNLFPIKSSFIKADSNFNDALVAQNRPLIANSSKTSQKSNLKVWVTAYSSTERQTDDTPFITASGNHVRNGIAAANFLPFGTKFRIPELFGSQIFTVEDRMHSRFKNYIDIWFEEEIDAKRFGKQFAKVEIL</sequence>
<name>A0A0G0GAQ7_9BACT</name>
<proteinExistence type="predicted"/>
<organism evidence="1 2">
    <name type="scientific">Candidatus Wolfebacteria bacterium GW2011_GWC1_37_10</name>
    <dbReference type="NCBI Taxonomy" id="1619010"/>
    <lineage>
        <taxon>Bacteria</taxon>
        <taxon>Candidatus Wolfeibacteriota</taxon>
    </lineage>
</organism>
<dbReference type="Proteomes" id="UP000034044">
    <property type="component" value="Unassembled WGS sequence"/>
</dbReference>
<dbReference type="CDD" id="cd22784">
    <property type="entry name" value="DPBB_MltA_YuiC-like"/>
    <property type="match status" value="1"/>
</dbReference>
<evidence type="ECO:0000313" key="2">
    <source>
        <dbReference type="Proteomes" id="UP000034044"/>
    </source>
</evidence>
<reference evidence="1 2" key="1">
    <citation type="journal article" date="2015" name="Nature">
        <title>rRNA introns, odd ribosomes, and small enigmatic genomes across a large radiation of phyla.</title>
        <authorList>
            <person name="Brown C.T."/>
            <person name="Hug L.A."/>
            <person name="Thomas B.C."/>
            <person name="Sharon I."/>
            <person name="Castelle C.J."/>
            <person name="Singh A."/>
            <person name="Wilkins M.J."/>
            <person name="Williams K.H."/>
            <person name="Banfield J.F."/>
        </authorList>
    </citation>
    <scope>NUCLEOTIDE SEQUENCE [LARGE SCALE GENOMIC DNA]</scope>
</reference>